<feature type="domain" description="Methyltransferase type 11" evidence="1">
    <location>
        <begin position="41"/>
        <end position="103"/>
    </location>
</feature>
<dbReference type="Proteomes" id="UP000651120">
    <property type="component" value="Unassembled WGS sequence"/>
</dbReference>
<dbReference type="CDD" id="cd02440">
    <property type="entry name" value="AdoMet_MTases"/>
    <property type="match status" value="1"/>
</dbReference>
<dbReference type="Pfam" id="PF08241">
    <property type="entry name" value="Methyltransf_11"/>
    <property type="match status" value="1"/>
</dbReference>
<dbReference type="InterPro" id="IPR013216">
    <property type="entry name" value="Methyltransf_11"/>
</dbReference>
<sequence length="139" mass="16162">MEVRYVIELYKNLAPVYEELYGEEQRLKYWRIASQTGERVVDVGCGTGIAFEVLDGYVVCLDISIDMLKRAREKKGDLGELIVADLWRPPLRDNSFDSALFLSSVDKSFYGQVINIWRGVAHKLIFEFRGEWHLVEQRN</sequence>
<dbReference type="SUPFAM" id="SSF53335">
    <property type="entry name" value="S-adenosyl-L-methionine-dependent methyltransferases"/>
    <property type="match status" value="1"/>
</dbReference>
<proteinExistence type="predicted"/>
<dbReference type="GO" id="GO:0032259">
    <property type="term" value="P:methylation"/>
    <property type="evidence" value="ECO:0007669"/>
    <property type="project" value="UniProtKB-KW"/>
</dbReference>
<dbReference type="Proteomes" id="UP000257123">
    <property type="component" value="Unassembled WGS sequence"/>
</dbReference>
<accession>A0A371R443</accession>
<keyword evidence="3" id="KW-0489">Methyltransferase</keyword>
<evidence type="ECO:0000313" key="5">
    <source>
        <dbReference type="Proteomes" id="UP000256877"/>
    </source>
</evidence>
<dbReference type="EMBL" id="NMUF01000008">
    <property type="protein sequence ID" value="RFA99278.1"/>
    <property type="molecule type" value="Genomic_DNA"/>
</dbReference>
<reference evidence="2" key="2">
    <citation type="journal article" date="2020" name="bioRxiv">
        <title>A rank-normalized archaeal taxonomy based on genome phylogeny resolves widespread incomplete and uneven classifications.</title>
        <authorList>
            <person name="Rinke C."/>
            <person name="Chuvochina M."/>
            <person name="Mussig A.J."/>
            <person name="Chaumeil P.-A."/>
            <person name="Waite D.W."/>
            <person name="Whitman W.B."/>
            <person name="Parks D.H."/>
            <person name="Hugenholtz P."/>
        </authorList>
    </citation>
    <scope>NUCLEOTIDE SEQUENCE</scope>
    <source>
        <strain evidence="2">UBA8839</strain>
    </source>
</reference>
<evidence type="ECO:0000313" key="2">
    <source>
        <dbReference type="EMBL" id="HII47523.1"/>
    </source>
</evidence>
<comment type="caution">
    <text evidence="3">The sequence shown here is derived from an EMBL/GenBank/DDBJ whole genome shotgun (WGS) entry which is preliminary data.</text>
</comment>
<keyword evidence="3" id="KW-0808">Transferase</keyword>
<name>A0A371R443_9CREN</name>
<evidence type="ECO:0000259" key="1">
    <source>
        <dbReference type="Pfam" id="PF08241"/>
    </source>
</evidence>
<dbReference type="RefSeq" id="WP_011009333.1">
    <property type="nucleotide sequence ID" value="NZ_DAIOPL010000003.1"/>
</dbReference>
<reference evidence="5 6" key="1">
    <citation type="submission" date="2017-07" db="EMBL/GenBank/DDBJ databases">
        <title>Draft genome sequence of aerobic hyperthermophilic archaea, Pyrobaculum aerophilum YKB31 and YKB32.</title>
        <authorList>
            <person name="Mochizuki T."/>
            <person name="Berliner A.J."/>
            <person name="Yoshida-Takashima Y."/>
            <person name="Takaki Y."/>
            <person name="Nunoura T."/>
            <person name="Takai K."/>
        </authorList>
    </citation>
    <scope>NUCLEOTIDE SEQUENCE [LARGE SCALE GENOMIC DNA]</scope>
    <source>
        <strain evidence="3 6">YKB31</strain>
        <strain evidence="4 5">YKB32</strain>
    </source>
</reference>
<protein>
    <submittedName>
        <fullName evidence="2">Methyltransferase domain-containing protein</fullName>
    </submittedName>
    <submittedName>
        <fullName evidence="3">Methyltransferase type 11</fullName>
    </submittedName>
</protein>
<dbReference type="OrthoDB" id="147504at2157"/>
<organism evidence="3 6">
    <name type="scientific">Pyrobaculum aerophilum</name>
    <dbReference type="NCBI Taxonomy" id="13773"/>
    <lineage>
        <taxon>Archaea</taxon>
        <taxon>Thermoproteota</taxon>
        <taxon>Thermoprotei</taxon>
        <taxon>Thermoproteales</taxon>
        <taxon>Thermoproteaceae</taxon>
        <taxon>Pyrobaculum</taxon>
    </lineage>
</organism>
<gene>
    <name evidence="3" type="ORF">CGL51_00710</name>
    <name evidence="4" type="ORF">CGL52_04665</name>
    <name evidence="2" type="ORF">HA333_08825</name>
</gene>
<dbReference type="AlphaFoldDB" id="A0A371R443"/>
<evidence type="ECO:0000313" key="3">
    <source>
        <dbReference type="EMBL" id="RFA98572.1"/>
    </source>
</evidence>
<dbReference type="GO" id="GO:0008757">
    <property type="term" value="F:S-adenosylmethionine-dependent methyltransferase activity"/>
    <property type="evidence" value="ECO:0007669"/>
    <property type="project" value="InterPro"/>
</dbReference>
<dbReference type="Gene3D" id="3.40.50.150">
    <property type="entry name" value="Vaccinia Virus protein VP39"/>
    <property type="match status" value="1"/>
</dbReference>
<dbReference type="GeneID" id="1464059"/>
<dbReference type="OMA" id="YVVCLDI"/>
<evidence type="ECO:0000313" key="6">
    <source>
        <dbReference type="Proteomes" id="UP000257123"/>
    </source>
</evidence>
<evidence type="ECO:0000313" key="4">
    <source>
        <dbReference type="EMBL" id="RFA99278.1"/>
    </source>
</evidence>
<dbReference type="EMBL" id="NMUE01000001">
    <property type="protein sequence ID" value="RFA98572.1"/>
    <property type="molecule type" value="Genomic_DNA"/>
</dbReference>
<dbReference type="InterPro" id="IPR029063">
    <property type="entry name" value="SAM-dependent_MTases_sf"/>
</dbReference>
<dbReference type="Proteomes" id="UP000256877">
    <property type="component" value="Unassembled WGS sequence"/>
</dbReference>
<dbReference type="EMBL" id="DUJP01000030">
    <property type="protein sequence ID" value="HII47523.1"/>
    <property type="molecule type" value="Genomic_DNA"/>
</dbReference>